<gene>
    <name evidence="2" type="ORF">UFOVP421_57</name>
</gene>
<name>A0A6J5MA87_9CAUD</name>
<accession>A0A6J5MA87</accession>
<organism evidence="2">
    <name type="scientific">uncultured Caudovirales phage</name>
    <dbReference type="NCBI Taxonomy" id="2100421"/>
    <lineage>
        <taxon>Viruses</taxon>
        <taxon>Duplodnaviria</taxon>
        <taxon>Heunggongvirae</taxon>
        <taxon>Uroviricota</taxon>
        <taxon>Caudoviricetes</taxon>
        <taxon>Peduoviridae</taxon>
        <taxon>Maltschvirus</taxon>
        <taxon>Maltschvirus maltsch</taxon>
    </lineage>
</organism>
<dbReference type="Gene3D" id="3.60.21.10">
    <property type="match status" value="1"/>
</dbReference>
<proteinExistence type="predicted"/>
<sequence>MPVALPPAHVLRAIYEDVISIGAMATARKHGLPPSTVENRFRAAMRTLNLPDKRPRGQANTGEAQSTAEVSWPVENGVFLVFGDTHWTHPAQERSVAHEALLRAVPRIKPDFLLCAGDALDFGEISRHDPVGWQPHVKVKDTIAAGRLHLGELAELAPKARRFWCIGNHDERHDNYLARHAAAFEDEPGMRLADKFSDWRQAWRFDFSAFYALHRWHNGEHAAYNNAMKSGSSVVTGDTHKLRVTARENLKGRVYGVETGMLADPNWDCFGYLRGKPTA</sequence>
<dbReference type="CDD" id="cd00838">
    <property type="entry name" value="MPP_superfamily"/>
    <property type="match status" value="1"/>
</dbReference>
<dbReference type="Pfam" id="PF00149">
    <property type="entry name" value="Metallophos"/>
    <property type="match status" value="1"/>
</dbReference>
<feature type="non-terminal residue" evidence="2">
    <location>
        <position position="279"/>
    </location>
</feature>
<dbReference type="EMBL" id="LR796402">
    <property type="protein sequence ID" value="CAB4141966.1"/>
    <property type="molecule type" value="Genomic_DNA"/>
</dbReference>
<dbReference type="InterPro" id="IPR029052">
    <property type="entry name" value="Metallo-depent_PP-like"/>
</dbReference>
<dbReference type="InterPro" id="IPR004843">
    <property type="entry name" value="Calcineurin-like_PHP"/>
</dbReference>
<evidence type="ECO:0000259" key="1">
    <source>
        <dbReference type="Pfam" id="PF00149"/>
    </source>
</evidence>
<evidence type="ECO:0000313" key="2">
    <source>
        <dbReference type="EMBL" id="CAB4141966.1"/>
    </source>
</evidence>
<reference evidence="2" key="1">
    <citation type="submission" date="2020-04" db="EMBL/GenBank/DDBJ databases">
        <authorList>
            <person name="Chiriac C."/>
            <person name="Salcher M."/>
            <person name="Ghai R."/>
            <person name="Kavagutti S V."/>
        </authorList>
    </citation>
    <scope>NUCLEOTIDE SEQUENCE</scope>
</reference>
<protein>
    <submittedName>
        <fullName evidence="2">MPP_superfamily domain containing protein</fullName>
    </submittedName>
</protein>
<dbReference type="GO" id="GO:0016787">
    <property type="term" value="F:hydrolase activity"/>
    <property type="evidence" value="ECO:0007669"/>
    <property type="project" value="InterPro"/>
</dbReference>
<feature type="domain" description="Calcineurin-like phosphoesterase" evidence="1">
    <location>
        <begin position="79"/>
        <end position="206"/>
    </location>
</feature>
<dbReference type="SUPFAM" id="SSF56300">
    <property type="entry name" value="Metallo-dependent phosphatases"/>
    <property type="match status" value="1"/>
</dbReference>